<name>A0A1Y0IA90_9GAMM</name>
<evidence type="ECO:0000313" key="3">
    <source>
        <dbReference type="EMBL" id="ARU57079.1"/>
    </source>
</evidence>
<dbReference type="RefSeq" id="WP_087462005.1">
    <property type="nucleotide sequence ID" value="NZ_CP021425.1"/>
</dbReference>
<dbReference type="EMBL" id="CP021425">
    <property type="protein sequence ID" value="ARU57079.1"/>
    <property type="molecule type" value="Genomic_DNA"/>
</dbReference>
<dbReference type="Proteomes" id="UP000196027">
    <property type="component" value="Chromosome"/>
</dbReference>
<keyword evidence="4" id="KW-1185">Reference proteome</keyword>
<dbReference type="OrthoDB" id="9803176at2"/>
<dbReference type="GO" id="GO:0000160">
    <property type="term" value="P:phosphorelay signal transduction system"/>
    <property type="evidence" value="ECO:0007669"/>
    <property type="project" value="InterPro"/>
</dbReference>
<dbReference type="Pfam" id="PF26379">
    <property type="entry name" value="FimL_2nd"/>
    <property type="match status" value="1"/>
</dbReference>
<reference evidence="3 4" key="1">
    <citation type="submission" date="2017-05" db="EMBL/GenBank/DDBJ databases">
        <title>Genomic insights into alkan degradation activity of Oleiphilus messinensis.</title>
        <authorList>
            <person name="Kozyavkin S.A."/>
            <person name="Slesarev A.I."/>
            <person name="Golyshin P.N."/>
            <person name="Korzhenkov A."/>
            <person name="Golyshina O.N."/>
            <person name="Toshchakov S.V."/>
        </authorList>
    </citation>
    <scope>NUCLEOTIDE SEQUENCE [LARGE SCALE GENOMIC DNA]</scope>
    <source>
        <strain evidence="3 4">ME102</strain>
    </source>
</reference>
<dbReference type="InterPro" id="IPR058661">
    <property type="entry name" value="FimL_2nd"/>
</dbReference>
<accession>A0A1Y0IA90</accession>
<dbReference type="KEGG" id="ome:OLMES_3036"/>
<protein>
    <submittedName>
        <fullName evidence="3">Methyl-accepting chemotaxis protein</fullName>
    </submittedName>
</protein>
<evidence type="ECO:0000313" key="4">
    <source>
        <dbReference type="Proteomes" id="UP000196027"/>
    </source>
</evidence>
<evidence type="ECO:0000256" key="1">
    <source>
        <dbReference type="SAM" id="Coils"/>
    </source>
</evidence>
<dbReference type="InterPro" id="IPR036641">
    <property type="entry name" value="HPT_dom_sf"/>
</dbReference>
<organism evidence="3 4">
    <name type="scientific">Oleiphilus messinensis</name>
    <dbReference type="NCBI Taxonomy" id="141451"/>
    <lineage>
        <taxon>Bacteria</taxon>
        <taxon>Pseudomonadati</taxon>
        <taxon>Pseudomonadota</taxon>
        <taxon>Gammaproteobacteria</taxon>
        <taxon>Oceanospirillales</taxon>
        <taxon>Oleiphilaceae</taxon>
        <taxon>Oleiphilus</taxon>
    </lineage>
</organism>
<keyword evidence="1" id="KW-0175">Coiled coil</keyword>
<dbReference type="SUPFAM" id="SSF47226">
    <property type="entry name" value="Histidine-containing phosphotransfer domain, HPT domain"/>
    <property type="match status" value="1"/>
</dbReference>
<feature type="domain" description="Scaffold protein FimL second" evidence="2">
    <location>
        <begin position="165"/>
        <end position="299"/>
    </location>
</feature>
<feature type="coiled-coil region" evidence="1">
    <location>
        <begin position="318"/>
        <end position="345"/>
    </location>
</feature>
<dbReference type="AlphaFoldDB" id="A0A1Y0IA90"/>
<evidence type="ECO:0000259" key="2">
    <source>
        <dbReference type="Pfam" id="PF26379"/>
    </source>
</evidence>
<feature type="coiled-coil region" evidence="1">
    <location>
        <begin position="17"/>
        <end position="44"/>
    </location>
</feature>
<proteinExistence type="predicted"/>
<gene>
    <name evidence="3" type="ORF">OLMES_3036</name>
</gene>
<sequence length="572" mass="63956">MAETSLSTMAGSFDLVYGELQVTIKEAEQSLERFQENRESSEDLQNCIDYINQLRGIFVLVEVQGGVLLCQEAVSLANEVPVGATDDKNTLLTTLNSSLFVLRRYAEYFKTKREDHPELLLPVINDLRQEKNNKPLPDSHFFELDISKKFDMCQPFKAHAKAPLADFEHHSRRLRQMYQVALLGILRDNNVDISLKLLSRASSGLSRLCQDSPLAQLWCLLVIVVQAIQDRNMELTKPRKRLFMRIEKYTKELVYVGKVVTGKTAPDSIIKELVYMLALSGSHNEEVMYVLGGYGKEPMRFNEKQLVSHRKQLFGPGLDVLQSLAGALQEEVVQLKDKLDIIERGIDPDQSDFSVIVSTFKRLSDTLSMLDLHKLSELTRSQAKILENWSNSGTVPSEDELLGIADAVLAVEQAAHKIVDHGISAEADDTAMPENLNINQSPFLTEALIVVNSEAQGGLALTKRAITTYYESNFDKMHLANVYSSLNAVRGSMILIGQERLANSLKACADCIQKELIDSENLPDQKLMETLADILTSLEYYIESMSSREAPNADLLSLTEESLKSVGYSTAA</sequence>